<evidence type="ECO:0008006" key="5">
    <source>
        <dbReference type="Google" id="ProtNLM"/>
    </source>
</evidence>
<feature type="chain" id="PRO_5039511996" description="Lipoprotein" evidence="2">
    <location>
        <begin position="20"/>
        <end position="130"/>
    </location>
</feature>
<evidence type="ECO:0000313" key="4">
    <source>
        <dbReference type="Proteomes" id="UP000431401"/>
    </source>
</evidence>
<gene>
    <name evidence="3" type="ORF">NRB56_59050</name>
</gene>
<dbReference type="AlphaFoldDB" id="A0A7K0DWZ8"/>
<reference evidence="3 4" key="1">
    <citation type="submission" date="2019-10" db="EMBL/GenBank/DDBJ databases">
        <title>Nocardia macrotermitis sp. nov. and Nocardia aurantia sp. nov., isolated from the gut of fungus growing-termite Macrotermes natalensis.</title>
        <authorList>
            <person name="Benndorf R."/>
            <person name="Schwitalla J."/>
            <person name="Martin K."/>
            <person name="De Beer W."/>
            <person name="Kaster A.-K."/>
            <person name="Vollmers J."/>
            <person name="Poulsen M."/>
            <person name="Beemelmanns C."/>
        </authorList>
    </citation>
    <scope>NUCLEOTIDE SEQUENCE [LARGE SCALE GENOMIC DNA]</scope>
    <source>
        <strain evidence="3 4">RB56</strain>
    </source>
</reference>
<accession>A0A7K0DWZ8</accession>
<evidence type="ECO:0000256" key="1">
    <source>
        <dbReference type="SAM" id="MobiDB-lite"/>
    </source>
</evidence>
<feature type="region of interest" description="Disordered" evidence="1">
    <location>
        <begin position="20"/>
        <end position="53"/>
    </location>
</feature>
<proteinExistence type="predicted"/>
<comment type="caution">
    <text evidence="3">The sequence shown here is derived from an EMBL/GenBank/DDBJ whole genome shotgun (WGS) entry which is preliminary data.</text>
</comment>
<name>A0A7K0DWZ8_9NOCA</name>
<dbReference type="OrthoDB" id="4554736at2"/>
<protein>
    <recommendedName>
        <fullName evidence="5">Lipoprotein</fullName>
    </recommendedName>
</protein>
<dbReference type="Proteomes" id="UP000431401">
    <property type="component" value="Unassembled WGS sequence"/>
</dbReference>
<sequence>MQKAQLVLLAAAAATALTACGHGSDSTTPSTSVTSTETAAGPPGTVPPTGPGDVSCGHVTDTGGVARTVIAVKRTGGLVDCAEAMRVAGAYVKQRDLKKTVDGWDCRAQPSAKVPSVCTKGGLMINLLPN</sequence>
<dbReference type="PROSITE" id="PS51257">
    <property type="entry name" value="PROKAR_LIPOPROTEIN"/>
    <property type="match status" value="1"/>
</dbReference>
<feature type="signal peptide" evidence="2">
    <location>
        <begin position="1"/>
        <end position="19"/>
    </location>
</feature>
<dbReference type="RefSeq" id="WP_153347543.1">
    <property type="nucleotide sequence ID" value="NZ_WEGI01000013.1"/>
</dbReference>
<evidence type="ECO:0000313" key="3">
    <source>
        <dbReference type="EMBL" id="MQY30303.1"/>
    </source>
</evidence>
<dbReference type="EMBL" id="WEGI01000013">
    <property type="protein sequence ID" value="MQY30303.1"/>
    <property type="molecule type" value="Genomic_DNA"/>
</dbReference>
<keyword evidence="4" id="KW-1185">Reference proteome</keyword>
<organism evidence="3 4">
    <name type="scientific">Nocardia aurantia</name>
    <dbReference type="NCBI Taxonomy" id="2585199"/>
    <lineage>
        <taxon>Bacteria</taxon>
        <taxon>Bacillati</taxon>
        <taxon>Actinomycetota</taxon>
        <taxon>Actinomycetes</taxon>
        <taxon>Mycobacteriales</taxon>
        <taxon>Nocardiaceae</taxon>
        <taxon>Nocardia</taxon>
    </lineage>
</organism>
<feature type="compositionally biased region" description="Low complexity" evidence="1">
    <location>
        <begin position="20"/>
        <end position="43"/>
    </location>
</feature>
<evidence type="ECO:0000256" key="2">
    <source>
        <dbReference type="SAM" id="SignalP"/>
    </source>
</evidence>
<keyword evidence="2" id="KW-0732">Signal</keyword>